<comment type="function">
    <text evidence="2">One of several proteins that assist in the late maturation steps of the functional core of the 30S ribosomal subunit. Associates with free 30S ribosomal subunits (but not with 30S subunits that are part of 70S ribosomes or polysomes). Required for efficient processing of 16S rRNA. May interact with the 5'-terminal helix region of 16S rRNA.</text>
</comment>
<keyword evidence="4" id="KW-1185">Reference proteome</keyword>
<dbReference type="InterPro" id="IPR023799">
    <property type="entry name" value="RbfA_dom_sf"/>
</dbReference>
<dbReference type="GO" id="GO:0043024">
    <property type="term" value="F:ribosomal small subunit binding"/>
    <property type="evidence" value="ECO:0007669"/>
    <property type="project" value="TreeGrafter"/>
</dbReference>
<name>A0A6N7XD81_9FIRM</name>
<comment type="caution">
    <text evidence="3">The sequence shown here is derived from an EMBL/GenBank/DDBJ whole genome shotgun (WGS) entry which is preliminary data.</text>
</comment>
<gene>
    <name evidence="2 3" type="primary">rbfA</name>
    <name evidence="3" type="ORF">FYJ83_00690</name>
</gene>
<dbReference type="InterPro" id="IPR000238">
    <property type="entry name" value="RbfA"/>
</dbReference>
<dbReference type="GO" id="GO:0030490">
    <property type="term" value="P:maturation of SSU-rRNA"/>
    <property type="evidence" value="ECO:0007669"/>
    <property type="project" value="UniProtKB-UniRule"/>
</dbReference>
<evidence type="ECO:0000256" key="1">
    <source>
        <dbReference type="ARBA" id="ARBA00022517"/>
    </source>
</evidence>
<dbReference type="SUPFAM" id="SSF89919">
    <property type="entry name" value="Ribosome-binding factor A, RbfA"/>
    <property type="match status" value="1"/>
</dbReference>
<dbReference type="PANTHER" id="PTHR33515">
    <property type="entry name" value="RIBOSOME-BINDING FACTOR A, CHLOROPLASTIC-RELATED"/>
    <property type="match status" value="1"/>
</dbReference>
<dbReference type="Gene3D" id="3.30.300.20">
    <property type="match status" value="1"/>
</dbReference>
<keyword evidence="2" id="KW-0963">Cytoplasm</keyword>
<comment type="similarity">
    <text evidence="2">Belongs to the RbfA family.</text>
</comment>
<dbReference type="EMBL" id="VUNQ01000001">
    <property type="protein sequence ID" value="MST99980.1"/>
    <property type="molecule type" value="Genomic_DNA"/>
</dbReference>
<accession>A0A6N7XD81</accession>
<evidence type="ECO:0000313" key="4">
    <source>
        <dbReference type="Proteomes" id="UP000469523"/>
    </source>
</evidence>
<protein>
    <recommendedName>
        <fullName evidence="2">Ribosome-binding factor A</fullName>
    </recommendedName>
</protein>
<dbReference type="Proteomes" id="UP000469523">
    <property type="component" value="Unassembled WGS sequence"/>
</dbReference>
<dbReference type="Pfam" id="PF02033">
    <property type="entry name" value="RBFA"/>
    <property type="match status" value="1"/>
</dbReference>
<dbReference type="InterPro" id="IPR015946">
    <property type="entry name" value="KH_dom-like_a/b"/>
</dbReference>
<comment type="subunit">
    <text evidence="2">Monomer. Binds 30S ribosomal subunits, but not 50S ribosomal subunits or 70S ribosomes.</text>
</comment>
<reference evidence="3 4" key="1">
    <citation type="submission" date="2019-09" db="EMBL/GenBank/DDBJ databases">
        <title>In-depth cultivation of the pig gut microbiome towards novel bacterial diversity and tailored functional studies.</title>
        <authorList>
            <person name="Wylensek D."/>
            <person name="Hitch T.C.A."/>
            <person name="Clavel T."/>
        </authorList>
    </citation>
    <scope>NUCLEOTIDE SEQUENCE [LARGE SCALE GENOMIC DNA]</scope>
    <source>
        <strain evidence="3 4">WCA3-693-APC-4?</strain>
    </source>
</reference>
<dbReference type="GO" id="GO:0005829">
    <property type="term" value="C:cytosol"/>
    <property type="evidence" value="ECO:0007669"/>
    <property type="project" value="TreeGrafter"/>
</dbReference>
<dbReference type="PANTHER" id="PTHR33515:SF1">
    <property type="entry name" value="RIBOSOME-BINDING FACTOR A, CHLOROPLASTIC-RELATED"/>
    <property type="match status" value="1"/>
</dbReference>
<dbReference type="HAMAP" id="MF_00003">
    <property type="entry name" value="RbfA"/>
    <property type="match status" value="1"/>
</dbReference>
<dbReference type="NCBIfam" id="TIGR00082">
    <property type="entry name" value="rbfA"/>
    <property type="match status" value="1"/>
</dbReference>
<dbReference type="AlphaFoldDB" id="A0A6N7XD81"/>
<keyword evidence="1 2" id="KW-0690">Ribosome biogenesis</keyword>
<dbReference type="RefSeq" id="WP_154438092.1">
    <property type="nucleotide sequence ID" value="NZ_JAHLPJ010000001.1"/>
</dbReference>
<proteinExistence type="inferred from homology"/>
<organism evidence="3 4">
    <name type="scientific">Tissierella pigra</name>
    <dbReference type="NCBI Taxonomy" id="2607614"/>
    <lineage>
        <taxon>Bacteria</taxon>
        <taxon>Bacillati</taxon>
        <taxon>Bacillota</taxon>
        <taxon>Tissierellia</taxon>
        <taxon>Tissierellales</taxon>
        <taxon>Tissierellaceae</taxon>
        <taxon>Tissierella</taxon>
    </lineage>
</organism>
<comment type="subcellular location">
    <subcellularLocation>
        <location evidence="2">Cytoplasm</location>
    </subcellularLocation>
</comment>
<evidence type="ECO:0000313" key="3">
    <source>
        <dbReference type="EMBL" id="MST99980.1"/>
    </source>
</evidence>
<evidence type="ECO:0000256" key="2">
    <source>
        <dbReference type="HAMAP-Rule" id="MF_00003"/>
    </source>
</evidence>
<sequence length="126" mass="14413">MNEKRVSRISEEVKKVVSELIYNGLKDPRVNSLTTVTKVEVTRDLRYAKIYISVFGNKEEKENTIKGLESAKGFIRKEISGKIDLRYTPEPIFVLDESIEHGIYMSKLIDDVNKDSKNSGDNSDEK</sequence>